<organism evidence="2 3">
    <name type="scientific">Haematococcus lacustris</name>
    <name type="common">Green alga</name>
    <name type="synonym">Haematococcus pluvialis</name>
    <dbReference type="NCBI Taxonomy" id="44745"/>
    <lineage>
        <taxon>Eukaryota</taxon>
        <taxon>Viridiplantae</taxon>
        <taxon>Chlorophyta</taxon>
        <taxon>core chlorophytes</taxon>
        <taxon>Chlorophyceae</taxon>
        <taxon>CS clade</taxon>
        <taxon>Chlamydomonadales</taxon>
        <taxon>Haematococcaceae</taxon>
        <taxon>Haematococcus</taxon>
    </lineage>
</organism>
<feature type="non-terminal residue" evidence="2">
    <location>
        <position position="41"/>
    </location>
</feature>
<dbReference type="InterPro" id="IPR002048">
    <property type="entry name" value="EF_hand_dom"/>
</dbReference>
<accession>A0A699ZUR5</accession>
<feature type="domain" description="EF-hand" evidence="1">
    <location>
        <begin position="1"/>
        <end position="24"/>
    </location>
</feature>
<evidence type="ECO:0000313" key="3">
    <source>
        <dbReference type="Proteomes" id="UP000485058"/>
    </source>
</evidence>
<evidence type="ECO:0000313" key="2">
    <source>
        <dbReference type="EMBL" id="GFH23359.1"/>
    </source>
</evidence>
<dbReference type="AlphaFoldDB" id="A0A699ZUR5"/>
<gene>
    <name evidence="2" type="ORF">HaLaN_20961</name>
</gene>
<dbReference type="Proteomes" id="UP000485058">
    <property type="component" value="Unassembled WGS sequence"/>
</dbReference>
<reference evidence="2 3" key="1">
    <citation type="submission" date="2020-02" db="EMBL/GenBank/DDBJ databases">
        <title>Draft genome sequence of Haematococcus lacustris strain NIES-144.</title>
        <authorList>
            <person name="Morimoto D."/>
            <person name="Nakagawa S."/>
            <person name="Yoshida T."/>
            <person name="Sawayama S."/>
        </authorList>
    </citation>
    <scope>NUCLEOTIDE SEQUENCE [LARGE SCALE GENOMIC DNA]</scope>
    <source>
        <strain evidence="2 3">NIES-144</strain>
    </source>
</reference>
<sequence length="41" mass="4603">MDVDKSGTLDIKELLADMRNLMNNNIIGIGLQSHQSHQSHQ</sequence>
<keyword evidence="3" id="KW-1185">Reference proteome</keyword>
<dbReference type="PROSITE" id="PS50222">
    <property type="entry name" value="EF_HAND_2"/>
    <property type="match status" value="1"/>
</dbReference>
<name>A0A699ZUR5_HAELA</name>
<dbReference type="GO" id="GO:0005509">
    <property type="term" value="F:calcium ion binding"/>
    <property type="evidence" value="ECO:0007669"/>
    <property type="project" value="InterPro"/>
</dbReference>
<dbReference type="EMBL" id="BLLF01002253">
    <property type="protein sequence ID" value="GFH23359.1"/>
    <property type="molecule type" value="Genomic_DNA"/>
</dbReference>
<dbReference type="InterPro" id="IPR018247">
    <property type="entry name" value="EF_Hand_1_Ca_BS"/>
</dbReference>
<proteinExistence type="predicted"/>
<dbReference type="PROSITE" id="PS00018">
    <property type="entry name" value="EF_HAND_1"/>
    <property type="match status" value="1"/>
</dbReference>
<comment type="caution">
    <text evidence="2">The sequence shown here is derived from an EMBL/GenBank/DDBJ whole genome shotgun (WGS) entry which is preliminary data.</text>
</comment>
<protein>
    <recommendedName>
        <fullName evidence="1">EF-hand domain-containing protein</fullName>
    </recommendedName>
</protein>
<evidence type="ECO:0000259" key="1">
    <source>
        <dbReference type="PROSITE" id="PS50222"/>
    </source>
</evidence>